<dbReference type="GO" id="GO:0006409">
    <property type="term" value="P:tRNA export from nucleus"/>
    <property type="evidence" value="ECO:0007669"/>
    <property type="project" value="TreeGrafter"/>
</dbReference>
<dbReference type="GO" id="GO:0032040">
    <property type="term" value="C:small-subunit processome"/>
    <property type="evidence" value="ECO:0007669"/>
    <property type="project" value="TreeGrafter"/>
</dbReference>
<dbReference type="Pfam" id="PF17406">
    <property type="entry name" value="Nrap_D5"/>
    <property type="match status" value="1"/>
</dbReference>
<evidence type="ECO:0000313" key="3">
    <source>
        <dbReference type="EnsemblPlants" id="QL02p065474:mrna"/>
    </source>
</evidence>
<dbReference type="GO" id="GO:0006364">
    <property type="term" value="P:rRNA processing"/>
    <property type="evidence" value="ECO:0007669"/>
    <property type="project" value="TreeGrafter"/>
</dbReference>
<feature type="domain" description="Nrap protein" evidence="2">
    <location>
        <begin position="9"/>
        <end position="61"/>
    </location>
</feature>
<dbReference type="GO" id="GO:0003723">
    <property type="term" value="F:RNA binding"/>
    <property type="evidence" value="ECO:0007669"/>
    <property type="project" value="UniProtKB-KW"/>
</dbReference>
<comment type="subcellular location">
    <subcellularLocation>
        <location evidence="1">Nucleus</location>
        <location evidence="1">Nucleolus</location>
    </subcellularLocation>
</comment>
<organism evidence="3 4">
    <name type="scientific">Quercus lobata</name>
    <name type="common">Valley oak</name>
    <dbReference type="NCBI Taxonomy" id="97700"/>
    <lineage>
        <taxon>Eukaryota</taxon>
        <taxon>Viridiplantae</taxon>
        <taxon>Streptophyta</taxon>
        <taxon>Embryophyta</taxon>
        <taxon>Tracheophyta</taxon>
        <taxon>Spermatophyta</taxon>
        <taxon>Magnoliopsida</taxon>
        <taxon>eudicotyledons</taxon>
        <taxon>Gunneridae</taxon>
        <taxon>Pentapetalae</taxon>
        <taxon>rosids</taxon>
        <taxon>fabids</taxon>
        <taxon>Fagales</taxon>
        <taxon>Fagaceae</taxon>
        <taxon>Quercus</taxon>
    </lineage>
</organism>
<dbReference type="EnsemblPlants" id="QL02p065474:mrna">
    <property type="protein sequence ID" value="QL02p065474:mrna"/>
    <property type="gene ID" value="QL02p065474"/>
</dbReference>
<dbReference type="OMA" id="WRLLSHY"/>
<dbReference type="GO" id="GO:0034456">
    <property type="term" value="C:UTP-C complex"/>
    <property type="evidence" value="ECO:0007669"/>
    <property type="project" value="TreeGrafter"/>
</dbReference>
<keyword evidence="1" id="KW-0539">Nucleus</keyword>
<keyword evidence="4" id="KW-1185">Reference proteome</keyword>
<comment type="similarity">
    <text evidence="1">Belongs to the NRAP family.</text>
</comment>
<keyword evidence="1" id="KW-0694">RNA-binding</keyword>
<reference evidence="3" key="2">
    <citation type="submission" date="2021-01" db="UniProtKB">
        <authorList>
            <consortium name="EnsemblPlants"/>
        </authorList>
    </citation>
    <scope>IDENTIFICATION</scope>
</reference>
<dbReference type="GO" id="GO:0032545">
    <property type="term" value="C:CURI complex"/>
    <property type="evidence" value="ECO:0007669"/>
    <property type="project" value="TreeGrafter"/>
</dbReference>
<name>A0A7N2KYX8_QUELO</name>
<sequence>MLTRKGYEENKQNVNAAMFLATAYDKASKAWTRFSPNELKRLVAYARSSANLLNKLILQDQIDSYKWECLLRTPLNNYDAVILLHRDKLPYPQRLLFPSELNQGKHVARGNASKVFQPFMSPGDF</sequence>
<dbReference type="PANTHER" id="PTHR17972:SF0">
    <property type="entry name" value="NUCLEOLAR PROTEIN 6"/>
    <property type="match status" value="1"/>
</dbReference>
<dbReference type="Gramene" id="QL02p065474:mrna">
    <property type="protein sequence ID" value="QL02p065474:mrna"/>
    <property type="gene ID" value="QL02p065474"/>
</dbReference>
<protein>
    <recommendedName>
        <fullName evidence="2">Nrap protein domain-containing protein</fullName>
    </recommendedName>
</protein>
<dbReference type="InterPro" id="IPR005554">
    <property type="entry name" value="NOL6/Upt22"/>
</dbReference>
<dbReference type="PANTHER" id="PTHR17972">
    <property type="entry name" value="NUCLEOLAR RNA-ASSOCIATED PROTEIN"/>
    <property type="match status" value="1"/>
</dbReference>
<evidence type="ECO:0000259" key="2">
    <source>
        <dbReference type="Pfam" id="PF17406"/>
    </source>
</evidence>
<dbReference type="InParanoid" id="A0A7N2KYX8"/>
<proteinExistence type="inferred from homology"/>
<dbReference type="Proteomes" id="UP000594261">
    <property type="component" value="Chromosome 2"/>
</dbReference>
<evidence type="ECO:0000256" key="1">
    <source>
        <dbReference type="RuleBase" id="RU364032"/>
    </source>
</evidence>
<reference evidence="4" key="1">
    <citation type="journal article" date="2016" name="G3 (Bethesda)">
        <title>First Draft Assembly and Annotation of the Genome of a California Endemic Oak Quercus lobata Nee (Fagaceae).</title>
        <authorList>
            <person name="Sork V.L."/>
            <person name="Fitz-Gibbon S.T."/>
            <person name="Puiu D."/>
            <person name="Crepeau M."/>
            <person name="Gugger P.F."/>
            <person name="Sherman R."/>
            <person name="Stevens K."/>
            <person name="Langley C.H."/>
            <person name="Pellegrini M."/>
            <person name="Salzberg S.L."/>
        </authorList>
    </citation>
    <scope>NUCLEOTIDE SEQUENCE [LARGE SCALE GENOMIC DNA]</scope>
    <source>
        <strain evidence="4">cv. SW786</strain>
    </source>
</reference>
<evidence type="ECO:0000313" key="4">
    <source>
        <dbReference type="Proteomes" id="UP000594261"/>
    </source>
</evidence>
<accession>A0A7N2KYX8</accession>
<dbReference type="InterPro" id="IPR035370">
    <property type="entry name" value="Nrap_D5"/>
</dbReference>
<dbReference type="AlphaFoldDB" id="A0A7N2KYX8"/>